<evidence type="ECO:0000259" key="1">
    <source>
        <dbReference type="Pfam" id="PF14129"/>
    </source>
</evidence>
<dbReference type="Proteomes" id="UP000244450">
    <property type="component" value="Unassembled WGS sequence"/>
</dbReference>
<evidence type="ECO:0000313" key="2">
    <source>
        <dbReference type="EMBL" id="PUZ29222.1"/>
    </source>
</evidence>
<name>A0A2T7BNI0_9BACT</name>
<dbReference type="InterPro" id="IPR025381">
    <property type="entry name" value="DUF4296"/>
</dbReference>
<dbReference type="OrthoDB" id="655149at2"/>
<organism evidence="2 3">
    <name type="scientific">Chitinophaga parva</name>
    <dbReference type="NCBI Taxonomy" id="2169414"/>
    <lineage>
        <taxon>Bacteria</taxon>
        <taxon>Pseudomonadati</taxon>
        <taxon>Bacteroidota</taxon>
        <taxon>Chitinophagia</taxon>
        <taxon>Chitinophagales</taxon>
        <taxon>Chitinophagaceae</taxon>
        <taxon>Chitinophaga</taxon>
    </lineage>
</organism>
<dbReference type="EMBL" id="QCYK01000001">
    <property type="protein sequence ID" value="PUZ29222.1"/>
    <property type="molecule type" value="Genomic_DNA"/>
</dbReference>
<feature type="domain" description="DUF4296" evidence="1">
    <location>
        <begin position="24"/>
        <end position="117"/>
    </location>
</feature>
<dbReference type="RefSeq" id="WP_108685861.1">
    <property type="nucleotide sequence ID" value="NZ_QCYK01000001.1"/>
</dbReference>
<accession>A0A2T7BNI0</accession>
<evidence type="ECO:0000313" key="3">
    <source>
        <dbReference type="Proteomes" id="UP000244450"/>
    </source>
</evidence>
<keyword evidence="3" id="KW-1185">Reference proteome</keyword>
<sequence>MRNAIVLILLVLCVAACGDKDRVPRHILSKDSMAAVLLDMNLAEAYGRNMMNTATNRPDTGRVADSLREIRVKTLYAQVLQLHHLSVEEFMKSYQFYESHADRMEDVYKIMSDTANARNTAIETRRRAEEMPKVWEKWFPRKAYSRIPFIDGH</sequence>
<gene>
    <name evidence="2" type="ORF">DCC81_07090</name>
</gene>
<comment type="caution">
    <text evidence="2">The sequence shown here is derived from an EMBL/GenBank/DDBJ whole genome shotgun (WGS) entry which is preliminary data.</text>
</comment>
<dbReference type="Pfam" id="PF14129">
    <property type="entry name" value="DUF4296"/>
    <property type="match status" value="1"/>
</dbReference>
<dbReference type="AlphaFoldDB" id="A0A2T7BNI0"/>
<reference evidence="2 3" key="1">
    <citation type="submission" date="2018-04" db="EMBL/GenBank/DDBJ databases">
        <title>Chitinophaga fuyangensis sp. nov., isolated from soil in a chemical factory.</title>
        <authorList>
            <person name="Chen K."/>
        </authorList>
    </citation>
    <scope>NUCLEOTIDE SEQUENCE [LARGE SCALE GENOMIC DNA]</scope>
    <source>
        <strain evidence="2 3">LY-1</strain>
    </source>
</reference>
<protein>
    <recommendedName>
        <fullName evidence="1">DUF4296 domain-containing protein</fullName>
    </recommendedName>
</protein>
<proteinExistence type="predicted"/>